<sequence length="214" mass="24092">MVLVIQGGAEQPTPSIARQLNLRPGAVFKQAIGHIDSFAEVESAYVEELLESHCEDLPAADQQQLVAAVEIEDAEDDEVQDAKPRELPTSVLSSILREVVKQLQLLEDNDYNAGKSRIAVHGVKSFLAPYEQLLCERRKTAKQQTLDVLFKSTPKKQSEDTEPQPSTSGIRRPCEEEEQDDIDEVVGNPSRYKMVHLRHHFLPMSRFMVLLYSP</sequence>
<evidence type="ECO:0000313" key="2">
    <source>
        <dbReference type="EMBL" id="KAG7175848.1"/>
    </source>
</evidence>
<dbReference type="Proteomes" id="UP000747542">
    <property type="component" value="Unassembled WGS sequence"/>
</dbReference>
<dbReference type="AlphaFoldDB" id="A0A8J5TND1"/>
<protein>
    <submittedName>
        <fullName evidence="2">Putative Tigger transposable element-derived protein 1-like 333</fullName>
    </submittedName>
</protein>
<evidence type="ECO:0000313" key="3">
    <source>
        <dbReference type="Proteomes" id="UP000747542"/>
    </source>
</evidence>
<feature type="region of interest" description="Disordered" evidence="1">
    <location>
        <begin position="149"/>
        <end position="181"/>
    </location>
</feature>
<reference evidence="2" key="1">
    <citation type="journal article" date="2021" name="Sci. Adv.">
        <title>The American lobster genome reveals insights on longevity, neural, and immune adaptations.</title>
        <authorList>
            <person name="Polinski J.M."/>
            <person name="Zimin A.V."/>
            <person name="Clark K.F."/>
            <person name="Kohn A.B."/>
            <person name="Sadowski N."/>
            <person name="Timp W."/>
            <person name="Ptitsyn A."/>
            <person name="Khanna P."/>
            <person name="Romanova D.Y."/>
            <person name="Williams P."/>
            <person name="Greenwood S.J."/>
            <person name="Moroz L.L."/>
            <person name="Walt D.R."/>
            <person name="Bodnar A.G."/>
        </authorList>
    </citation>
    <scope>NUCLEOTIDE SEQUENCE</scope>
    <source>
        <strain evidence="2">GMGI-L3</strain>
    </source>
</reference>
<comment type="caution">
    <text evidence="2">The sequence shown here is derived from an EMBL/GenBank/DDBJ whole genome shotgun (WGS) entry which is preliminary data.</text>
</comment>
<proteinExistence type="predicted"/>
<gene>
    <name evidence="2" type="primary">TIGD1-L333</name>
    <name evidence="2" type="ORF">Hamer_G009872</name>
</gene>
<dbReference type="EMBL" id="JAHLQT010004633">
    <property type="protein sequence ID" value="KAG7175848.1"/>
    <property type="molecule type" value="Genomic_DNA"/>
</dbReference>
<name>A0A8J5TND1_HOMAM</name>
<keyword evidence="3" id="KW-1185">Reference proteome</keyword>
<evidence type="ECO:0000256" key="1">
    <source>
        <dbReference type="SAM" id="MobiDB-lite"/>
    </source>
</evidence>
<accession>A0A8J5TND1</accession>
<organism evidence="2 3">
    <name type="scientific">Homarus americanus</name>
    <name type="common">American lobster</name>
    <dbReference type="NCBI Taxonomy" id="6706"/>
    <lineage>
        <taxon>Eukaryota</taxon>
        <taxon>Metazoa</taxon>
        <taxon>Ecdysozoa</taxon>
        <taxon>Arthropoda</taxon>
        <taxon>Crustacea</taxon>
        <taxon>Multicrustacea</taxon>
        <taxon>Malacostraca</taxon>
        <taxon>Eumalacostraca</taxon>
        <taxon>Eucarida</taxon>
        <taxon>Decapoda</taxon>
        <taxon>Pleocyemata</taxon>
        <taxon>Astacidea</taxon>
        <taxon>Nephropoidea</taxon>
        <taxon>Nephropidae</taxon>
        <taxon>Homarus</taxon>
    </lineage>
</organism>